<dbReference type="InterPro" id="IPR036366">
    <property type="entry name" value="PGBDSf"/>
</dbReference>
<dbReference type="CDD" id="cd22786">
    <property type="entry name" value="DPBB_YuiC-like"/>
    <property type="match status" value="1"/>
</dbReference>
<keyword evidence="6" id="KW-1185">Reference proteome</keyword>
<dbReference type="InterPro" id="IPR010611">
    <property type="entry name" value="3D_dom"/>
</dbReference>
<feature type="chain" id="PRO_5046400341" evidence="2">
    <location>
        <begin position="25"/>
        <end position="195"/>
    </location>
</feature>
<reference evidence="6" key="1">
    <citation type="journal article" date="2019" name="Int. J. Syst. Evol. Microbiol.">
        <title>The Global Catalogue of Microorganisms (GCM) 10K type strain sequencing project: providing services to taxonomists for standard genome sequencing and annotation.</title>
        <authorList>
            <consortium name="The Broad Institute Genomics Platform"/>
            <consortium name="The Broad Institute Genome Sequencing Center for Infectious Disease"/>
            <person name="Wu L."/>
            <person name="Ma J."/>
        </authorList>
    </citation>
    <scope>NUCLEOTIDE SEQUENCE [LARGE SCALE GENOMIC DNA]</scope>
    <source>
        <strain evidence="6">NBRC 106396</strain>
    </source>
</reference>
<protein>
    <submittedName>
        <fullName evidence="5">Peptidoglycan-binding protein</fullName>
    </submittedName>
</protein>
<dbReference type="Pfam" id="PF06725">
    <property type="entry name" value="3D"/>
    <property type="match status" value="1"/>
</dbReference>
<evidence type="ECO:0000259" key="4">
    <source>
        <dbReference type="Pfam" id="PF06725"/>
    </source>
</evidence>
<dbReference type="SUPFAM" id="SSF47090">
    <property type="entry name" value="PGBD-like"/>
    <property type="match status" value="1"/>
</dbReference>
<accession>A0ABW2NLR6</accession>
<evidence type="ECO:0000259" key="3">
    <source>
        <dbReference type="Pfam" id="PF01471"/>
    </source>
</evidence>
<evidence type="ECO:0000313" key="6">
    <source>
        <dbReference type="Proteomes" id="UP001596549"/>
    </source>
</evidence>
<dbReference type="Gene3D" id="2.40.40.10">
    <property type="entry name" value="RlpA-like domain"/>
    <property type="match status" value="1"/>
</dbReference>
<dbReference type="InterPro" id="IPR036908">
    <property type="entry name" value="RlpA-like_sf"/>
</dbReference>
<dbReference type="EMBL" id="JBHTCP010000002">
    <property type="protein sequence ID" value="MFC7370168.1"/>
    <property type="molecule type" value="Genomic_DNA"/>
</dbReference>
<feature type="domain" description="Peptidoglycan binding-like" evidence="3">
    <location>
        <begin position="38"/>
        <end position="93"/>
    </location>
</feature>
<evidence type="ECO:0000256" key="1">
    <source>
        <dbReference type="ARBA" id="ARBA00022729"/>
    </source>
</evidence>
<name>A0ABW2NLR6_9BACL</name>
<evidence type="ECO:0000313" key="5">
    <source>
        <dbReference type="EMBL" id="MFC7370168.1"/>
    </source>
</evidence>
<dbReference type="Proteomes" id="UP001596549">
    <property type="component" value="Unassembled WGS sequence"/>
</dbReference>
<dbReference type="PANTHER" id="PTHR39160:SF4">
    <property type="entry name" value="RESUSCITATION-PROMOTING FACTOR RPFB"/>
    <property type="match status" value="1"/>
</dbReference>
<sequence>MIKKIAAAGVMAGAMLFSPVVGQAAMGDETLRQGMWDQDIHELQAKLKALGYFNYKATTGYYGSVTKDAVTKFQRAKGLKVDGIAGPQTFSAINNSSFQKRSFSVEATAYTAECEGCSGTTANGTNLKETPYAKMIAVDPNVIPLNSVVYVEGYGYAVAGDTGGGIDGNEIDIYKQEHEDAVNWGRRTVKITVIN</sequence>
<evidence type="ECO:0000256" key="2">
    <source>
        <dbReference type="SAM" id="SignalP"/>
    </source>
</evidence>
<proteinExistence type="predicted"/>
<dbReference type="InterPro" id="IPR036365">
    <property type="entry name" value="PGBD-like_sf"/>
</dbReference>
<keyword evidence="1 2" id="KW-0732">Signal</keyword>
<dbReference type="Gene3D" id="1.10.101.10">
    <property type="entry name" value="PGBD-like superfamily/PGBD"/>
    <property type="match status" value="1"/>
</dbReference>
<dbReference type="InterPro" id="IPR002477">
    <property type="entry name" value="Peptidoglycan-bd-like"/>
</dbReference>
<comment type="caution">
    <text evidence="5">The sequence shown here is derived from an EMBL/GenBank/DDBJ whole genome shotgun (WGS) entry which is preliminary data.</text>
</comment>
<organism evidence="5 6">
    <name type="scientific">Fictibacillus iocasae</name>
    <dbReference type="NCBI Taxonomy" id="2715437"/>
    <lineage>
        <taxon>Bacteria</taxon>
        <taxon>Bacillati</taxon>
        <taxon>Bacillota</taxon>
        <taxon>Bacilli</taxon>
        <taxon>Bacillales</taxon>
        <taxon>Fictibacillaceae</taxon>
        <taxon>Fictibacillus</taxon>
    </lineage>
</organism>
<feature type="domain" description="3D" evidence="4">
    <location>
        <begin position="135"/>
        <end position="195"/>
    </location>
</feature>
<feature type="signal peptide" evidence="2">
    <location>
        <begin position="1"/>
        <end position="24"/>
    </location>
</feature>
<dbReference type="RefSeq" id="WP_379744929.1">
    <property type="nucleotide sequence ID" value="NZ_JBHTCP010000002.1"/>
</dbReference>
<gene>
    <name evidence="5" type="ORF">ACFQPF_00565</name>
</gene>
<dbReference type="Pfam" id="PF01471">
    <property type="entry name" value="PG_binding_1"/>
    <property type="match status" value="1"/>
</dbReference>
<dbReference type="PANTHER" id="PTHR39160">
    <property type="entry name" value="CELL WALL-BINDING PROTEIN YOCH"/>
    <property type="match status" value="1"/>
</dbReference>
<dbReference type="InterPro" id="IPR051933">
    <property type="entry name" value="Resuscitation_pf_RpfB"/>
</dbReference>
<dbReference type="SUPFAM" id="SSF50685">
    <property type="entry name" value="Barwin-like endoglucanases"/>
    <property type="match status" value="1"/>
</dbReference>